<dbReference type="GO" id="GO:0008897">
    <property type="term" value="F:holo-[acyl-carrier-protein] synthase activity"/>
    <property type="evidence" value="ECO:0007669"/>
    <property type="project" value="InterPro"/>
</dbReference>
<dbReference type="RefSeq" id="WP_121852321.1">
    <property type="nucleotide sequence ID" value="NZ_CP037952.1"/>
</dbReference>
<gene>
    <name evidence="5" type="ORF">D5R81_03765</name>
</gene>
<evidence type="ECO:0000256" key="1">
    <source>
        <dbReference type="ARBA" id="ARBA00010990"/>
    </source>
</evidence>
<feature type="domain" description="4'-phosphopantetheinyl transferase" evidence="3">
    <location>
        <begin position="127"/>
        <end position="220"/>
    </location>
</feature>
<name>A0A3A6U0E4_9GAMM</name>
<evidence type="ECO:0000259" key="3">
    <source>
        <dbReference type="Pfam" id="PF01648"/>
    </source>
</evidence>
<dbReference type="GO" id="GO:0005829">
    <property type="term" value="C:cytosol"/>
    <property type="evidence" value="ECO:0007669"/>
    <property type="project" value="TreeGrafter"/>
</dbReference>
<dbReference type="OrthoDB" id="9808281at2"/>
<keyword evidence="6" id="KW-1185">Reference proteome</keyword>
<comment type="similarity">
    <text evidence="1">Belongs to the P-Pant transferase superfamily. Gsp/Sfp/HetI/AcpT family.</text>
</comment>
<dbReference type="GO" id="GO:0019878">
    <property type="term" value="P:lysine biosynthetic process via aminoadipic acid"/>
    <property type="evidence" value="ECO:0007669"/>
    <property type="project" value="TreeGrafter"/>
</dbReference>
<dbReference type="Pfam" id="PF01648">
    <property type="entry name" value="ACPS"/>
    <property type="match status" value="1"/>
</dbReference>
<keyword evidence="2 5" id="KW-0808">Transferase</keyword>
<dbReference type="AlphaFoldDB" id="A0A3A6U0E4"/>
<protein>
    <submittedName>
        <fullName evidence="5">4'-phosphopantetheinyl transferase superfamily protein</fullName>
    </submittedName>
</protein>
<organism evidence="5 6">
    <name type="scientific">Parashewanella spongiae</name>
    <dbReference type="NCBI Taxonomy" id="342950"/>
    <lineage>
        <taxon>Bacteria</taxon>
        <taxon>Pseudomonadati</taxon>
        <taxon>Pseudomonadota</taxon>
        <taxon>Gammaproteobacteria</taxon>
        <taxon>Alteromonadales</taxon>
        <taxon>Shewanellaceae</taxon>
        <taxon>Parashewanella</taxon>
    </lineage>
</organism>
<accession>A0A3A6U0E4</accession>
<dbReference type="Gene3D" id="3.90.470.20">
    <property type="entry name" value="4'-phosphopantetheinyl transferase domain"/>
    <property type="match status" value="2"/>
</dbReference>
<dbReference type="Pfam" id="PF22624">
    <property type="entry name" value="AASDHPPT_N"/>
    <property type="match status" value="1"/>
</dbReference>
<proteinExistence type="inferred from homology"/>
<dbReference type="InterPro" id="IPR008278">
    <property type="entry name" value="4-PPantetheinyl_Trfase_dom"/>
</dbReference>
<dbReference type="PANTHER" id="PTHR12215:SF10">
    <property type="entry name" value="L-AMINOADIPATE-SEMIALDEHYDE DEHYDROGENASE-PHOSPHOPANTETHEINYL TRANSFERASE"/>
    <property type="match status" value="1"/>
</dbReference>
<sequence>MSPLALYFVPFNTLTKKESIQLRGIISDDEVERVERYIGEKQQQQSLFVRAGLRILLSNYAKEHLIGVIEPQYWVFTKGKYGKPKLTDELFNQTKIEFNLSHSGDWLLVGIIHHTQPINEINSEFCLGVDVERDRKNTKIHSILNRYFAKSEVVDLLALPSEALQRERFFDLWACKESYIKATGKGLSTPLGSFSFDLKDTALVSTNVIGDKSETTCDFQLALSEKLKLTHNPNDIHSYWNSYLGRIDSTYRFAVTYNKIKTKISFKLHKLECLFKFTSDVC</sequence>
<evidence type="ECO:0000256" key="2">
    <source>
        <dbReference type="ARBA" id="ARBA00022679"/>
    </source>
</evidence>
<dbReference type="Proteomes" id="UP000273022">
    <property type="component" value="Unassembled WGS sequence"/>
</dbReference>
<dbReference type="InterPro" id="IPR055066">
    <property type="entry name" value="AASDHPPT_N"/>
</dbReference>
<feature type="domain" description="4'-phosphopantetheinyl transferase N-terminal" evidence="4">
    <location>
        <begin position="21"/>
        <end position="108"/>
    </location>
</feature>
<dbReference type="GO" id="GO:0000287">
    <property type="term" value="F:magnesium ion binding"/>
    <property type="evidence" value="ECO:0007669"/>
    <property type="project" value="InterPro"/>
</dbReference>
<evidence type="ECO:0000313" key="5">
    <source>
        <dbReference type="EMBL" id="RJY18796.1"/>
    </source>
</evidence>
<evidence type="ECO:0000313" key="6">
    <source>
        <dbReference type="Proteomes" id="UP000273022"/>
    </source>
</evidence>
<dbReference type="PANTHER" id="PTHR12215">
    <property type="entry name" value="PHOSPHOPANTETHEINE TRANSFERASE"/>
    <property type="match status" value="1"/>
</dbReference>
<dbReference type="InterPro" id="IPR050559">
    <property type="entry name" value="P-Pant_transferase_sf"/>
</dbReference>
<reference evidence="5 6" key="1">
    <citation type="submission" date="2018-09" db="EMBL/GenBank/DDBJ databases">
        <title>Phylogeny of the Shewanellaceae, and recommendation for two new genera, Pseudoshewanella and Parashewanella.</title>
        <authorList>
            <person name="Wang G."/>
        </authorList>
    </citation>
    <scope>NUCLEOTIDE SEQUENCE [LARGE SCALE GENOMIC DNA]</scope>
    <source>
        <strain evidence="5 6">KCTC 22492</strain>
    </source>
</reference>
<comment type="caution">
    <text evidence="5">The sequence shown here is derived from an EMBL/GenBank/DDBJ whole genome shotgun (WGS) entry which is preliminary data.</text>
</comment>
<evidence type="ECO:0000259" key="4">
    <source>
        <dbReference type="Pfam" id="PF22624"/>
    </source>
</evidence>
<dbReference type="EMBL" id="QYYH01000015">
    <property type="protein sequence ID" value="RJY18796.1"/>
    <property type="molecule type" value="Genomic_DNA"/>
</dbReference>
<dbReference type="InterPro" id="IPR037143">
    <property type="entry name" value="4-PPantetheinyl_Trfase_dom_sf"/>
</dbReference>
<dbReference type="SUPFAM" id="SSF56214">
    <property type="entry name" value="4'-phosphopantetheinyl transferase"/>
    <property type="match status" value="2"/>
</dbReference>